<dbReference type="EC" id="2.7.11.24" evidence="2"/>
<keyword evidence="6 12" id="KW-0547">Nucleotide-binding</keyword>
<organism evidence="15 16">
    <name type="scientific">Salix dunnii</name>
    <dbReference type="NCBI Taxonomy" id="1413687"/>
    <lineage>
        <taxon>Eukaryota</taxon>
        <taxon>Viridiplantae</taxon>
        <taxon>Streptophyta</taxon>
        <taxon>Embryophyta</taxon>
        <taxon>Tracheophyta</taxon>
        <taxon>Spermatophyta</taxon>
        <taxon>Magnoliopsida</taxon>
        <taxon>eudicotyledons</taxon>
        <taxon>Gunneridae</taxon>
        <taxon>Pentapetalae</taxon>
        <taxon>rosids</taxon>
        <taxon>fabids</taxon>
        <taxon>Malpighiales</taxon>
        <taxon>Salicaceae</taxon>
        <taxon>Saliceae</taxon>
        <taxon>Salix</taxon>
    </lineage>
</organism>
<dbReference type="OrthoDB" id="192887at2759"/>
<evidence type="ECO:0000313" key="16">
    <source>
        <dbReference type="Proteomes" id="UP000657918"/>
    </source>
</evidence>
<comment type="catalytic activity">
    <reaction evidence="9">
        <text>L-threonyl-[protein] + ATP = O-phospho-L-threonyl-[protein] + ADP + H(+)</text>
        <dbReference type="Rhea" id="RHEA:46608"/>
        <dbReference type="Rhea" id="RHEA-COMP:11060"/>
        <dbReference type="Rhea" id="RHEA-COMP:11605"/>
        <dbReference type="ChEBI" id="CHEBI:15378"/>
        <dbReference type="ChEBI" id="CHEBI:30013"/>
        <dbReference type="ChEBI" id="CHEBI:30616"/>
        <dbReference type="ChEBI" id="CHEBI:61977"/>
        <dbReference type="ChEBI" id="CHEBI:456216"/>
        <dbReference type="EC" id="2.7.11.24"/>
    </reaction>
</comment>
<reference evidence="15 16" key="1">
    <citation type="submission" date="2020-10" db="EMBL/GenBank/DDBJ databases">
        <title>Plant Genome Project.</title>
        <authorList>
            <person name="Zhang R.-G."/>
        </authorList>
    </citation>
    <scope>NUCLEOTIDE SEQUENCE [LARGE SCALE GENOMIC DNA]</scope>
    <source>
        <strain evidence="15">FAFU-HL-1</strain>
        <tissue evidence="15">Leaf</tissue>
    </source>
</reference>
<dbReference type="InterPro" id="IPR011009">
    <property type="entry name" value="Kinase-like_dom_sf"/>
</dbReference>
<evidence type="ECO:0000256" key="13">
    <source>
        <dbReference type="RuleBase" id="RU000304"/>
    </source>
</evidence>
<evidence type="ECO:0000256" key="1">
    <source>
        <dbReference type="ARBA" id="ARBA00008832"/>
    </source>
</evidence>
<keyword evidence="5" id="KW-0808">Transferase</keyword>
<evidence type="ECO:0000256" key="12">
    <source>
        <dbReference type="PROSITE-ProRule" id="PRU10141"/>
    </source>
</evidence>
<evidence type="ECO:0000256" key="5">
    <source>
        <dbReference type="ARBA" id="ARBA00022679"/>
    </source>
</evidence>
<gene>
    <name evidence="15" type="ORF">SADUNF_Sadunf07G0017500</name>
</gene>
<dbReference type="Gene3D" id="3.30.200.20">
    <property type="entry name" value="Phosphorylase Kinase, domain 1"/>
    <property type="match status" value="1"/>
</dbReference>
<evidence type="ECO:0000256" key="7">
    <source>
        <dbReference type="ARBA" id="ARBA00022777"/>
    </source>
</evidence>
<dbReference type="PROSITE" id="PS00108">
    <property type="entry name" value="PROTEIN_KINASE_ST"/>
    <property type="match status" value="1"/>
</dbReference>
<keyword evidence="3 13" id="KW-0723">Serine/threonine-protein kinase</keyword>
<evidence type="ECO:0000256" key="8">
    <source>
        <dbReference type="ARBA" id="ARBA00022840"/>
    </source>
</evidence>
<dbReference type="Gene3D" id="1.10.510.10">
    <property type="entry name" value="Transferase(Phosphotransferase) domain 1"/>
    <property type="match status" value="1"/>
</dbReference>
<dbReference type="PROSITE" id="PS00107">
    <property type="entry name" value="PROTEIN_KINASE_ATP"/>
    <property type="match status" value="1"/>
</dbReference>
<dbReference type="FunFam" id="3.30.200.20:FF:000046">
    <property type="entry name" value="Mitogen-activated protein kinase"/>
    <property type="match status" value="1"/>
</dbReference>
<comment type="subunit">
    <text evidence="11">Interacts with MKK3.</text>
</comment>
<feature type="domain" description="Protein kinase" evidence="14">
    <location>
        <begin position="32"/>
        <end position="360"/>
    </location>
</feature>
<dbReference type="PANTHER" id="PTHR24055">
    <property type="entry name" value="MITOGEN-ACTIVATED PROTEIN KINASE"/>
    <property type="match status" value="1"/>
</dbReference>
<dbReference type="PROSITE" id="PS50011">
    <property type="entry name" value="PROTEIN_KINASE_DOM"/>
    <property type="match status" value="1"/>
</dbReference>
<dbReference type="AlphaFoldDB" id="A0A835K2L3"/>
<dbReference type="Proteomes" id="UP000657918">
    <property type="component" value="Unassembled WGS sequence"/>
</dbReference>
<dbReference type="InterPro" id="IPR008271">
    <property type="entry name" value="Ser/Thr_kinase_AS"/>
</dbReference>
<evidence type="ECO:0000256" key="6">
    <source>
        <dbReference type="ARBA" id="ARBA00022741"/>
    </source>
</evidence>
<dbReference type="InterPro" id="IPR017441">
    <property type="entry name" value="Protein_kinase_ATP_BS"/>
</dbReference>
<evidence type="ECO:0000256" key="10">
    <source>
        <dbReference type="ARBA" id="ARBA00048312"/>
    </source>
</evidence>
<dbReference type="SUPFAM" id="SSF56112">
    <property type="entry name" value="Protein kinase-like (PK-like)"/>
    <property type="match status" value="1"/>
</dbReference>
<sequence>MATLVEPPNGIRPRGKQYYSMWETVFEVDSKYVPIKPIGRGAYGVVCSSINRETNEKVAIKKINNVLENKIDALRTLRELKLLRHIRHENVIALKDVMLPIHRTSFKDVYLVYELMDTDLHQIIKSSQPLSNDHCKYFIFQSSVIHVHSHSLGTGARCEGTISSFDCKTKALCDSLVFLSLRLLRGLNYLHSANILHRDLKPGNLLVNANCDLKICDFGLARTSRGNEQFMTEYVVTRWYRAPELLLCCDNYGTSIDVWSVGCIFAEILGRKPIFPGTECLNQLKLIISVLGSQNDTDLKFIDNPKARRYIKTLPYARGIHLSHLYPHADPLAIDLLLRMLVFDPTKRISVTEALLHPYMSGLYDPRHDPPAQLPINLDMDENVGEHMIREMIWDEMLQYHPEVVFANR</sequence>
<dbReference type="FunFam" id="1.10.510.10:FF:000206">
    <property type="entry name" value="Mitogen-activated protein kinase"/>
    <property type="match status" value="1"/>
</dbReference>
<comment type="catalytic activity">
    <reaction evidence="10">
        <text>L-seryl-[protein] + ATP = O-phospho-L-seryl-[protein] + ADP + H(+)</text>
        <dbReference type="Rhea" id="RHEA:17989"/>
        <dbReference type="Rhea" id="RHEA-COMP:9863"/>
        <dbReference type="Rhea" id="RHEA-COMP:11604"/>
        <dbReference type="ChEBI" id="CHEBI:15378"/>
        <dbReference type="ChEBI" id="CHEBI:29999"/>
        <dbReference type="ChEBI" id="CHEBI:30616"/>
        <dbReference type="ChEBI" id="CHEBI:83421"/>
        <dbReference type="ChEBI" id="CHEBI:456216"/>
        <dbReference type="EC" id="2.7.11.24"/>
    </reaction>
</comment>
<keyword evidence="8 12" id="KW-0067">ATP-binding</keyword>
<name>A0A835K2L3_9ROSI</name>
<keyword evidence="4" id="KW-0597">Phosphoprotein</keyword>
<evidence type="ECO:0000256" key="9">
    <source>
        <dbReference type="ARBA" id="ARBA00047592"/>
    </source>
</evidence>
<dbReference type="GO" id="GO:0004707">
    <property type="term" value="F:MAP kinase activity"/>
    <property type="evidence" value="ECO:0007669"/>
    <property type="project" value="UniProtKB-EC"/>
</dbReference>
<proteinExistence type="inferred from homology"/>
<dbReference type="InterPro" id="IPR050117">
    <property type="entry name" value="MAPK"/>
</dbReference>
<evidence type="ECO:0000259" key="14">
    <source>
        <dbReference type="PROSITE" id="PS50011"/>
    </source>
</evidence>
<accession>A0A835K2L3</accession>
<evidence type="ECO:0000256" key="2">
    <source>
        <dbReference type="ARBA" id="ARBA00012411"/>
    </source>
</evidence>
<evidence type="ECO:0000256" key="3">
    <source>
        <dbReference type="ARBA" id="ARBA00022527"/>
    </source>
</evidence>
<dbReference type="EMBL" id="JADGMS010000007">
    <property type="protein sequence ID" value="KAF9678271.1"/>
    <property type="molecule type" value="Genomic_DNA"/>
</dbReference>
<evidence type="ECO:0000256" key="4">
    <source>
        <dbReference type="ARBA" id="ARBA00022553"/>
    </source>
</evidence>
<evidence type="ECO:0000256" key="11">
    <source>
        <dbReference type="ARBA" id="ARBA00062946"/>
    </source>
</evidence>
<dbReference type="InterPro" id="IPR000719">
    <property type="entry name" value="Prot_kinase_dom"/>
</dbReference>
<comment type="similarity">
    <text evidence="1">Belongs to the protein kinase superfamily. CMGC Ser/Thr protein kinase family. MAP kinase subfamily.</text>
</comment>
<protein>
    <recommendedName>
        <fullName evidence="2">mitogen-activated protein kinase</fullName>
        <ecNumber evidence="2">2.7.11.24</ecNumber>
    </recommendedName>
</protein>
<dbReference type="GO" id="GO:0005524">
    <property type="term" value="F:ATP binding"/>
    <property type="evidence" value="ECO:0007669"/>
    <property type="project" value="UniProtKB-UniRule"/>
</dbReference>
<keyword evidence="7" id="KW-0418">Kinase</keyword>
<dbReference type="Pfam" id="PF00069">
    <property type="entry name" value="Pkinase"/>
    <property type="match status" value="2"/>
</dbReference>
<dbReference type="SMART" id="SM00220">
    <property type="entry name" value="S_TKc"/>
    <property type="match status" value="1"/>
</dbReference>
<evidence type="ECO:0000313" key="15">
    <source>
        <dbReference type="EMBL" id="KAF9678271.1"/>
    </source>
</evidence>
<keyword evidence="16" id="KW-1185">Reference proteome</keyword>
<feature type="binding site" evidence="12">
    <location>
        <position position="62"/>
    </location>
    <ligand>
        <name>ATP</name>
        <dbReference type="ChEBI" id="CHEBI:30616"/>
    </ligand>
</feature>
<comment type="caution">
    <text evidence="15">The sequence shown here is derived from an EMBL/GenBank/DDBJ whole genome shotgun (WGS) entry which is preliminary data.</text>
</comment>